<comment type="caution">
    <text evidence="6">The sequence shown here is derived from an EMBL/GenBank/DDBJ whole genome shotgun (WGS) entry which is preliminary data.</text>
</comment>
<evidence type="ECO:0000256" key="1">
    <source>
        <dbReference type="ARBA" id="ARBA00023015"/>
    </source>
</evidence>
<dbReference type="GO" id="GO:0003700">
    <property type="term" value="F:DNA-binding transcription factor activity"/>
    <property type="evidence" value="ECO:0007669"/>
    <property type="project" value="TreeGrafter"/>
</dbReference>
<dbReference type="InterPro" id="IPR025996">
    <property type="entry name" value="MT1864/Rv1816-like_C"/>
</dbReference>
<keyword evidence="7" id="KW-1185">Reference proteome</keyword>
<dbReference type="PANTHER" id="PTHR30055:SF243">
    <property type="entry name" value="HTH-TYPE TRANSCRIPTIONAL REGULATOR RV1816"/>
    <property type="match status" value="1"/>
</dbReference>
<keyword evidence="1" id="KW-0805">Transcription regulation</keyword>
<dbReference type="EMBL" id="MUMY01000004">
    <property type="protein sequence ID" value="ONM49601.1"/>
    <property type="molecule type" value="Genomic_DNA"/>
</dbReference>
<gene>
    <name evidence="6" type="ORF">B0T46_07110</name>
</gene>
<evidence type="ECO:0000256" key="4">
    <source>
        <dbReference type="PROSITE-ProRule" id="PRU00335"/>
    </source>
</evidence>
<dbReference type="AlphaFoldDB" id="A0A1W0B9L7"/>
<evidence type="ECO:0000256" key="2">
    <source>
        <dbReference type="ARBA" id="ARBA00023125"/>
    </source>
</evidence>
<dbReference type="Pfam" id="PF13305">
    <property type="entry name" value="TetR_C_33"/>
    <property type="match status" value="1"/>
</dbReference>
<feature type="domain" description="HTH tetR-type" evidence="5">
    <location>
        <begin position="14"/>
        <end position="74"/>
    </location>
</feature>
<dbReference type="Pfam" id="PF00440">
    <property type="entry name" value="TetR_N"/>
    <property type="match status" value="1"/>
</dbReference>
<protein>
    <submittedName>
        <fullName evidence="6">TetR family transcriptional regulator</fullName>
    </submittedName>
</protein>
<dbReference type="SUPFAM" id="SSF46689">
    <property type="entry name" value="Homeodomain-like"/>
    <property type="match status" value="1"/>
</dbReference>
<dbReference type="RefSeq" id="WP_077115658.1">
    <property type="nucleotide sequence ID" value="NZ_LOKT01000018.1"/>
</dbReference>
<organism evidence="6 7">
    <name type="scientific">Nocardia donostiensis</name>
    <dbReference type="NCBI Taxonomy" id="1538463"/>
    <lineage>
        <taxon>Bacteria</taxon>
        <taxon>Bacillati</taxon>
        <taxon>Actinomycetota</taxon>
        <taxon>Actinomycetes</taxon>
        <taxon>Mycobacteriales</taxon>
        <taxon>Nocardiaceae</taxon>
        <taxon>Nocardia</taxon>
    </lineage>
</organism>
<evidence type="ECO:0000313" key="7">
    <source>
        <dbReference type="Proteomes" id="UP000188836"/>
    </source>
</evidence>
<proteinExistence type="predicted"/>
<evidence type="ECO:0000256" key="3">
    <source>
        <dbReference type="ARBA" id="ARBA00023163"/>
    </source>
</evidence>
<name>A0A1W0B9L7_9NOCA</name>
<dbReference type="InterPro" id="IPR001647">
    <property type="entry name" value="HTH_TetR"/>
</dbReference>
<dbReference type="PROSITE" id="PS50977">
    <property type="entry name" value="HTH_TETR_2"/>
    <property type="match status" value="1"/>
</dbReference>
<dbReference type="SUPFAM" id="SSF48498">
    <property type="entry name" value="Tetracyclin repressor-like, C-terminal domain"/>
    <property type="match status" value="1"/>
</dbReference>
<dbReference type="InterPro" id="IPR009057">
    <property type="entry name" value="Homeodomain-like_sf"/>
</dbReference>
<keyword evidence="2 4" id="KW-0238">DNA-binding</keyword>
<dbReference type="Proteomes" id="UP000188836">
    <property type="component" value="Unassembled WGS sequence"/>
</dbReference>
<dbReference type="InterPro" id="IPR050109">
    <property type="entry name" value="HTH-type_TetR-like_transc_reg"/>
</dbReference>
<accession>A0A1W0B9L7</accession>
<evidence type="ECO:0000313" key="6">
    <source>
        <dbReference type="EMBL" id="ONM49601.1"/>
    </source>
</evidence>
<evidence type="ECO:0000259" key="5">
    <source>
        <dbReference type="PROSITE" id="PS50977"/>
    </source>
</evidence>
<dbReference type="GO" id="GO:0000976">
    <property type="term" value="F:transcription cis-regulatory region binding"/>
    <property type="evidence" value="ECO:0007669"/>
    <property type="project" value="TreeGrafter"/>
</dbReference>
<dbReference type="OrthoDB" id="3210322at2"/>
<keyword evidence="3" id="KW-0804">Transcription</keyword>
<feature type="DNA-binding region" description="H-T-H motif" evidence="4">
    <location>
        <begin position="37"/>
        <end position="56"/>
    </location>
</feature>
<dbReference type="STRING" id="1538463.B0T36_22635"/>
<reference evidence="6 7" key="1">
    <citation type="journal article" date="2016" name="Antonie Van Leeuwenhoek">
        <title>Nocardia donostiensis sp. nov., isolated from human respiratory specimens.</title>
        <authorList>
            <person name="Ercibengoa M."/>
            <person name="Bell M."/>
            <person name="Marimon J.M."/>
            <person name="Humrighouse B."/>
            <person name="Klenk H.P."/>
            <person name="Potter G."/>
            <person name="Perez-Trallero E."/>
        </authorList>
    </citation>
    <scope>NUCLEOTIDE SEQUENCE [LARGE SCALE GENOMIC DNA]</scope>
    <source>
        <strain evidence="6 7">X1655</strain>
    </source>
</reference>
<sequence length="239" mass="26910">MAARTGDRRAMLRQATIAEIRATARRLLVDKGPAAVTINAIAAQMGMSGPAVYHYFAGHDALVGAMTADFFEELAAEIERARQTAADTPSQRLLAICRAMHNWATAHPVECRWIFASPIALPNRDPESPRHQAGRRFEQIFLEEFAALWETHQFPTPDLNELSPNHQQQLRNYAATTQPSLPPEVAHVFLTCWIRLHGLLCLEALHQLDFAYTDLTPVFEDCLRDIWTTLDLPYEPPNT</sequence>
<dbReference type="InterPro" id="IPR036271">
    <property type="entry name" value="Tet_transcr_reg_TetR-rel_C_sf"/>
</dbReference>
<dbReference type="Gene3D" id="1.10.357.10">
    <property type="entry name" value="Tetracycline Repressor, domain 2"/>
    <property type="match status" value="1"/>
</dbReference>
<dbReference type="PANTHER" id="PTHR30055">
    <property type="entry name" value="HTH-TYPE TRANSCRIPTIONAL REGULATOR RUTR"/>
    <property type="match status" value="1"/>
</dbReference>